<dbReference type="InterPro" id="IPR018076">
    <property type="entry name" value="T2SS_GspF_dom"/>
</dbReference>
<evidence type="ECO:0000256" key="2">
    <source>
        <dbReference type="ARBA" id="ARBA00005745"/>
    </source>
</evidence>
<evidence type="ECO:0000313" key="11">
    <source>
        <dbReference type="Proteomes" id="UP000295375"/>
    </source>
</evidence>
<accession>A0A4V3D858</accession>
<dbReference type="Gene3D" id="1.20.81.30">
    <property type="entry name" value="Type II secretion system (T2SS), domain F"/>
    <property type="match status" value="2"/>
</dbReference>
<dbReference type="PANTHER" id="PTHR30012:SF4">
    <property type="entry name" value="MSHA BIOGENESIS PROTEIN MSHG"/>
    <property type="match status" value="1"/>
</dbReference>
<evidence type="ECO:0000256" key="5">
    <source>
        <dbReference type="ARBA" id="ARBA00022692"/>
    </source>
</evidence>
<dbReference type="InterPro" id="IPR042094">
    <property type="entry name" value="T2SS_GspF_sf"/>
</dbReference>
<dbReference type="PANTHER" id="PTHR30012">
    <property type="entry name" value="GENERAL SECRETION PATHWAY PROTEIN"/>
    <property type="match status" value="1"/>
</dbReference>
<evidence type="ECO:0000259" key="9">
    <source>
        <dbReference type="Pfam" id="PF00482"/>
    </source>
</evidence>
<dbReference type="GO" id="GO:0005886">
    <property type="term" value="C:plasma membrane"/>
    <property type="evidence" value="ECO:0007669"/>
    <property type="project" value="UniProtKB-SubCell"/>
</dbReference>
<evidence type="ECO:0000313" key="10">
    <source>
        <dbReference type="EMBL" id="TDQ50437.1"/>
    </source>
</evidence>
<keyword evidence="11" id="KW-1185">Reference proteome</keyword>
<protein>
    <submittedName>
        <fullName evidence="10">MSHA biogenesis protein MshG</fullName>
    </submittedName>
</protein>
<dbReference type="InterPro" id="IPR003004">
    <property type="entry name" value="GspF/PilC"/>
</dbReference>
<feature type="transmembrane region" description="Helical" evidence="8">
    <location>
        <begin position="172"/>
        <end position="194"/>
    </location>
</feature>
<keyword evidence="5 8" id="KW-0812">Transmembrane</keyword>
<dbReference type="Pfam" id="PF00482">
    <property type="entry name" value="T2SSF"/>
    <property type="match status" value="2"/>
</dbReference>
<evidence type="ECO:0000256" key="3">
    <source>
        <dbReference type="ARBA" id="ARBA00022475"/>
    </source>
</evidence>
<dbReference type="Proteomes" id="UP000295375">
    <property type="component" value="Unassembled WGS sequence"/>
</dbReference>
<dbReference type="EMBL" id="SNYM01000002">
    <property type="protein sequence ID" value="TDQ50437.1"/>
    <property type="molecule type" value="Genomic_DNA"/>
</dbReference>
<evidence type="ECO:0000256" key="6">
    <source>
        <dbReference type="ARBA" id="ARBA00022989"/>
    </source>
</evidence>
<dbReference type="OrthoDB" id="9805682at2"/>
<keyword evidence="3" id="KW-1003">Cell membrane</keyword>
<sequence length="408" mass="45492">MPFYYYKGRNKAGEIVENRVESGSADALASRLLADGITPIHIDEQIAAVPKRVVKFTLFKRGQTQLPDLIMFSRQMYSLTKAGVPIIRAITSLAETTQSEELAEALRHIVDDLSGGIELAAAIGKQGHVFTPLYVSMVHVGENTGRLDLAFEQLSSYLELEMLTRQRIKEALRYPSFVVVAMIAALFVINIFVIPAFSGMFAAFKAELPLPTRILIFVSDFFLAYWPYMAVALIAAFVFFKQWKATIHGELRWDGWKIRFPIVGPIIHRALLSRFARSFSMCQRAGVPISTSLAVVANAVDNAKVAQQVRKMREGVERGENISRAARNTGMFSPLVLQMLVVGEETGQLDQLLDEVADFYEREVDYDLKKLSQNIEPILIVAMGIMVLVLALGIFLPMWELASAARGN</sequence>
<proteinExistence type="inferred from homology"/>
<keyword evidence="7 8" id="KW-0472">Membrane</keyword>
<dbReference type="PRINTS" id="PR00812">
    <property type="entry name" value="BCTERIALGSPF"/>
</dbReference>
<dbReference type="GO" id="GO:0015628">
    <property type="term" value="P:protein secretion by the type II secretion system"/>
    <property type="evidence" value="ECO:0007669"/>
    <property type="project" value="TreeGrafter"/>
</dbReference>
<evidence type="ECO:0000256" key="1">
    <source>
        <dbReference type="ARBA" id="ARBA00004429"/>
    </source>
</evidence>
<reference evidence="10 11" key="1">
    <citation type="submission" date="2019-03" db="EMBL/GenBank/DDBJ databases">
        <title>Genomic Encyclopedia of Type Strains, Phase IV (KMG-IV): sequencing the most valuable type-strain genomes for metagenomic binning, comparative biology and taxonomic classification.</title>
        <authorList>
            <person name="Goeker M."/>
        </authorList>
    </citation>
    <scope>NUCLEOTIDE SEQUENCE [LARGE SCALE GENOMIC DNA]</scope>
    <source>
        <strain evidence="10 11">DSM 103792</strain>
    </source>
</reference>
<evidence type="ECO:0000256" key="7">
    <source>
        <dbReference type="ARBA" id="ARBA00023136"/>
    </source>
</evidence>
<comment type="caution">
    <text evidence="10">The sequence shown here is derived from an EMBL/GenBank/DDBJ whole genome shotgun (WGS) entry which is preliminary data.</text>
</comment>
<feature type="domain" description="Type II secretion system protein GspF" evidence="9">
    <location>
        <begin position="275"/>
        <end position="397"/>
    </location>
</feature>
<organism evidence="10 11">
    <name type="scientific">Permianibacter aggregans</name>
    <dbReference type="NCBI Taxonomy" id="1510150"/>
    <lineage>
        <taxon>Bacteria</taxon>
        <taxon>Pseudomonadati</taxon>
        <taxon>Pseudomonadota</taxon>
        <taxon>Gammaproteobacteria</taxon>
        <taxon>Pseudomonadales</taxon>
        <taxon>Pseudomonadaceae</taxon>
        <taxon>Permianibacter</taxon>
    </lineage>
</organism>
<feature type="transmembrane region" description="Helical" evidence="8">
    <location>
        <begin position="214"/>
        <end position="240"/>
    </location>
</feature>
<keyword evidence="6 8" id="KW-1133">Transmembrane helix</keyword>
<feature type="domain" description="Type II secretion system protein GspF" evidence="9">
    <location>
        <begin position="72"/>
        <end position="195"/>
    </location>
</feature>
<dbReference type="AlphaFoldDB" id="A0A4V3D858"/>
<keyword evidence="4" id="KW-0997">Cell inner membrane</keyword>
<dbReference type="FunFam" id="1.20.81.30:FF:000001">
    <property type="entry name" value="Type II secretion system protein F"/>
    <property type="match status" value="2"/>
</dbReference>
<name>A0A4V3D858_9GAMM</name>
<comment type="similarity">
    <text evidence="2">Belongs to the GSP F family.</text>
</comment>
<dbReference type="RefSeq" id="WP_133587597.1">
    <property type="nucleotide sequence ID" value="NZ_CP037953.1"/>
</dbReference>
<comment type="subcellular location">
    <subcellularLocation>
        <location evidence="1">Cell inner membrane</location>
        <topology evidence="1">Multi-pass membrane protein</topology>
    </subcellularLocation>
</comment>
<evidence type="ECO:0000256" key="8">
    <source>
        <dbReference type="SAM" id="Phobius"/>
    </source>
</evidence>
<evidence type="ECO:0000256" key="4">
    <source>
        <dbReference type="ARBA" id="ARBA00022519"/>
    </source>
</evidence>
<gene>
    <name evidence="10" type="ORF">EV696_102118</name>
</gene>
<feature type="transmembrane region" description="Helical" evidence="8">
    <location>
        <begin position="378"/>
        <end position="399"/>
    </location>
</feature>